<protein>
    <submittedName>
        <fullName evidence="2">ARNTL isoform 19</fullName>
    </submittedName>
</protein>
<feature type="region of interest" description="Disordered" evidence="1">
    <location>
        <begin position="1"/>
        <end position="59"/>
    </location>
</feature>
<feature type="compositionally biased region" description="Low complexity" evidence="1">
    <location>
        <begin position="17"/>
        <end position="32"/>
    </location>
</feature>
<reference evidence="2 3" key="1">
    <citation type="submission" date="2017-12" db="EMBL/GenBank/DDBJ databases">
        <title>High-resolution comparative analysis of great ape genomes.</title>
        <authorList>
            <person name="Pollen A."/>
            <person name="Hastie A."/>
            <person name="Hormozdiari F."/>
            <person name="Dougherty M."/>
            <person name="Liu R."/>
            <person name="Chaisson M."/>
            <person name="Hoppe E."/>
            <person name="Hill C."/>
            <person name="Pang A."/>
            <person name="Hillier L."/>
            <person name="Baker C."/>
            <person name="Armstrong J."/>
            <person name="Shendure J."/>
            <person name="Paten B."/>
            <person name="Wilson R."/>
            <person name="Chao H."/>
            <person name="Schneider V."/>
            <person name="Ventura M."/>
            <person name="Kronenberg Z."/>
            <person name="Murali S."/>
            <person name="Gordon D."/>
            <person name="Cantsilieris S."/>
            <person name="Munson K."/>
            <person name="Nelson B."/>
            <person name="Raja A."/>
            <person name="Underwood J."/>
            <person name="Diekhans M."/>
            <person name="Fiddes I."/>
            <person name="Haussler D."/>
            <person name="Eichler E."/>
        </authorList>
    </citation>
    <scope>NUCLEOTIDE SEQUENCE [LARGE SCALE GENOMIC DNA]</scope>
    <source>
        <strain evidence="2">Yerkes chimp pedigree #C0471</strain>
    </source>
</reference>
<comment type="caution">
    <text evidence="2">The sequence shown here is derived from an EMBL/GenBank/DDBJ whole genome shotgun (WGS) entry which is preliminary data.</text>
</comment>
<feature type="non-terminal residue" evidence="2">
    <location>
        <position position="59"/>
    </location>
</feature>
<dbReference type="AlphaFoldDB" id="A0A2J8P5D5"/>
<evidence type="ECO:0000313" key="3">
    <source>
        <dbReference type="Proteomes" id="UP000236370"/>
    </source>
</evidence>
<dbReference type="Proteomes" id="UP000236370">
    <property type="component" value="Unassembled WGS sequence"/>
</dbReference>
<accession>A0A2J8P5D5</accession>
<organism evidence="2 3">
    <name type="scientific">Pan troglodytes</name>
    <name type="common">Chimpanzee</name>
    <dbReference type="NCBI Taxonomy" id="9598"/>
    <lineage>
        <taxon>Eukaryota</taxon>
        <taxon>Metazoa</taxon>
        <taxon>Chordata</taxon>
        <taxon>Craniata</taxon>
        <taxon>Vertebrata</taxon>
        <taxon>Euteleostomi</taxon>
        <taxon>Mammalia</taxon>
        <taxon>Eutheria</taxon>
        <taxon>Euarchontoglires</taxon>
        <taxon>Primates</taxon>
        <taxon>Haplorrhini</taxon>
        <taxon>Catarrhini</taxon>
        <taxon>Hominidae</taxon>
        <taxon>Pan</taxon>
    </lineage>
</organism>
<sequence>MADQRMDISSTISDFMSPGPTDLLSSSLGTSGVDCNRKRKGSSTDYQESMDTDKDDPHG</sequence>
<gene>
    <name evidence="2" type="ORF">CK820_G0005730</name>
</gene>
<name>A0A2J8P5D5_PANTR</name>
<dbReference type="EMBL" id="NBAG03000219">
    <property type="protein sequence ID" value="PNI79231.1"/>
    <property type="molecule type" value="Genomic_DNA"/>
</dbReference>
<evidence type="ECO:0000256" key="1">
    <source>
        <dbReference type="SAM" id="MobiDB-lite"/>
    </source>
</evidence>
<evidence type="ECO:0000313" key="2">
    <source>
        <dbReference type="EMBL" id="PNI79231.1"/>
    </source>
</evidence>
<proteinExistence type="predicted"/>